<dbReference type="EMBL" id="AOPY01001511">
    <property type="protein sequence ID" value="EPJ37292.1"/>
    <property type="molecule type" value="Genomic_DNA"/>
</dbReference>
<evidence type="ECO:0000313" key="1">
    <source>
        <dbReference type="EMBL" id="EPJ37292.1"/>
    </source>
</evidence>
<sequence>MGRTPWIHTIRPLGVVGSLQERIVLVTTVNGPR</sequence>
<gene>
    <name evidence="1" type="ORF">STAFG_5646</name>
</gene>
<protein>
    <submittedName>
        <fullName evidence="1">Uncharacterized protein</fullName>
    </submittedName>
</protein>
<organism evidence="1 2">
    <name type="scientific">Streptomyces afghaniensis 772</name>
    <dbReference type="NCBI Taxonomy" id="1283301"/>
    <lineage>
        <taxon>Bacteria</taxon>
        <taxon>Bacillati</taxon>
        <taxon>Actinomycetota</taxon>
        <taxon>Actinomycetes</taxon>
        <taxon>Kitasatosporales</taxon>
        <taxon>Streptomycetaceae</taxon>
        <taxon>Streptomyces</taxon>
    </lineage>
</organism>
<dbReference type="AlphaFoldDB" id="S4MUF8"/>
<proteinExistence type="predicted"/>
<evidence type="ECO:0000313" key="2">
    <source>
        <dbReference type="Proteomes" id="UP000015001"/>
    </source>
</evidence>
<dbReference type="PATRIC" id="fig|1283301.3.peg.5615"/>
<name>S4MUF8_9ACTN</name>
<dbReference type="Proteomes" id="UP000015001">
    <property type="component" value="Unassembled WGS sequence"/>
</dbReference>
<dbReference type="HOGENOM" id="CLU_3383967_0_0_11"/>
<comment type="caution">
    <text evidence="1">The sequence shown here is derived from an EMBL/GenBank/DDBJ whole genome shotgun (WGS) entry which is preliminary data.</text>
</comment>
<accession>S4MUF8</accession>
<reference evidence="1 2" key="1">
    <citation type="submission" date="2013-02" db="EMBL/GenBank/DDBJ databases">
        <title>Draft Genome Sequence of Streptomyces afghaniensis, Which Produces Compounds of the Julimycin B-Complex.</title>
        <authorList>
            <person name="Gruening B.A."/>
            <person name="Praeg A."/>
            <person name="Erxleben A."/>
            <person name="Guenther S."/>
            <person name="Fiedler H.-P."/>
            <person name="Goodfellow M."/>
            <person name="Mueller M."/>
        </authorList>
    </citation>
    <scope>NUCLEOTIDE SEQUENCE [LARGE SCALE GENOMIC DNA]</scope>
    <source>
        <strain evidence="1 2">772</strain>
    </source>
</reference>
<keyword evidence="2" id="KW-1185">Reference proteome</keyword>